<evidence type="ECO:0000259" key="2">
    <source>
        <dbReference type="PROSITE" id="PS50022"/>
    </source>
</evidence>
<dbReference type="OrthoDB" id="6071166at2759"/>
<comment type="caution">
    <text evidence="3">The sequence shown here is derived from an EMBL/GenBank/DDBJ whole genome shotgun (WGS) entry which is preliminary data.</text>
</comment>
<dbReference type="PROSITE" id="PS01286">
    <property type="entry name" value="FA58C_2"/>
    <property type="match status" value="2"/>
</dbReference>
<keyword evidence="1" id="KW-0732">Signal</keyword>
<dbReference type="Proteomes" id="UP000225706">
    <property type="component" value="Unassembled WGS sequence"/>
</dbReference>
<feature type="domain" description="F5/8 type C" evidence="2">
    <location>
        <begin position="672"/>
        <end position="822"/>
    </location>
</feature>
<sequence>MGLLFARIFVFALAISFSYADKSTLKIHSTNEKHEEGKLSLQKRSVYINPLLVYRCSLPLGLENGHVPDAAFSASSSAHKKRGPARSRLNIQSNSKGYGSWSAGANDGKQWLQIDFGELVRVTKVASQGRQDSNQWVTKYTLSYSVDGMHWAEYKENSVTWVFPGNKDRNTVVEHLLLSPFNARLIRFHPRTYHGYTSMRAEVYGCRKVHSCSVPLGVEDKRIPDSAFTASNSVDNRHRPSLARLNLLSDGKHIGAWCPKKGSKNQWLQIDLGEVTALTKVATQGRYSSEDRLTTYTLSYSVDGLHWTSYKQRAVEKVFAGNTDRNTAIVHPLKPHIEARSIRFHPRTHNHNGPCFRVELYGCRKVKNCLMPVGVEDGRIPDEAFSASSSASSSYLPNRGRLNLAPSGGKHCWAAGQNNANQWLQVNLGRLFNLRGVATQGRHDHNQWVTSFSLSYTADDFIWVFIKENSQVKTFLANSDRKTVVKHIFSPDIRVFARSVRFHPKGWKNHINRSCFLPLGMESGHLPDSAISASTYYDARHIPQFSRLNKIPSSGKAGAWCTRTNNGNEWLQVNFGRETTVTKVATQGRYDADHRLMSYSLSYSVDGSHWAWYRLSDGHIKVLGGNIDRNTPVYHSLHLPIQAKYLRFHPKTWDRHICTRAEVYGCQEGSLCSLSLGLEDGRVSASAMSASTIASSAHAASLGRLNLAAASGKVGSWCAKKNDVNQWLQIDLGTLTTVTKVATQGRQDYSQWITSYSLFYSLSGSYWVQYTVRGNKMVFRGNFDRGTIIVHQIFPPIHARFVRIQPLTWQSHISMRAELYGCPIKGI</sequence>
<evidence type="ECO:0000256" key="1">
    <source>
        <dbReference type="SAM" id="SignalP"/>
    </source>
</evidence>
<dbReference type="Gene3D" id="2.60.120.260">
    <property type="entry name" value="Galactose-binding domain-like"/>
    <property type="match status" value="5"/>
</dbReference>
<dbReference type="STRING" id="50429.A0A2B4RCW4"/>
<feature type="domain" description="F5/8 type C" evidence="2">
    <location>
        <begin position="369"/>
        <end position="504"/>
    </location>
</feature>
<feature type="domain" description="F5/8 type C" evidence="2">
    <location>
        <begin position="212"/>
        <end position="363"/>
    </location>
</feature>
<gene>
    <name evidence="3" type="primary">Edil3</name>
    <name evidence="3" type="ORF">AWC38_SpisGene21516</name>
</gene>
<dbReference type="PROSITE" id="PS50022">
    <property type="entry name" value="FA58C_3"/>
    <property type="match status" value="5"/>
</dbReference>
<feature type="domain" description="F5/8 type C" evidence="2">
    <location>
        <begin position="515"/>
        <end position="666"/>
    </location>
</feature>
<dbReference type="FunFam" id="2.60.120.260:FF:000016">
    <property type="entry name" value="Contactin-associated protein-like 4 isoform 1"/>
    <property type="match status" value="5"/>
</dbReference>
<feature type="signal peptide" evidence="1">
    <location>
        <begin position="1"/>
        <end position="20"/>
    </location>
</feature>
<feature type="domain" description="F5/8 type C" evidence="2">
    <location>
        <begin position="56"/>
        <end position="206"/>
    </location>
</feature>
<dbReference type="CDD" id="cd00057">
    <property type="entry name" value="FA58C"/>
    <property type="match status" value="5"/>
</dbReference>
<dbReference type="PANTHER" id="PTHR24543">
    <property type="entry name" value="MULTICOPPER OXIDASE-RELATED"/>
    <property type="match status" value="1"/>
</dbReference>
<organism evidence="3 4">
    <name type="scientific">Stylophora pistillata</name>
    <name type="common">Smooth cauliflower coral</name>
    <dbReference type="NCBI Taxonomy" id="50429"/>
    <lineage>
        <taxon>Eukaryota</taxon>
        <taxon>Metazoa</taxon>
        <taxon>Cnidaria</taxon>
        <taxon>Anthozoa</taxon>
        <taxon>Hexacorallia</taxon>
        <taxon>Scleractinia</taxon>
        <taxon>Astrocoeniina</taxon>
        <taxon>Pocilloporidae</taxon>
        <taxon>Stylophora</taxon>
    </lineage>
</organism>
<evidence type="ECO:0000313" key="4">
    <source>
        <dbReference type="Proteomes" id="UP000225706"/>
    </source>
</evidence>
<dbReference type="PANTHER" id="PTHR24543:SF325">
    <property type="entry name" value="F5_8 TYPE C DOMAIN-CONTAINING PROTEIN"/>
    <property type="match status" value="1"/>
</dbReference>
<dbReference type="InterPro" id="IPR008979">
    <property type="entry name" value="Galactose-bd-like_sf"/>
</dbReference>
<feature type="chain" id="PRO_5012608955" evidence="1">
    <location>
        <begin position="21"/>
        <end position="827"/>
    </location>
</feature>
<protein>
    <submittedName>
        <fullName evidence="3">EGF-like repeat and discoidin I-like domain-containing protein 3</fullName>
    </submittedName>
</protein>
<dbReference type="SMART" id="SM00231">
    <property type="entry name" value="FA58C"/>
    <property type="match status" value="5"/>
</dbReference>
<dbReference type="PROSITE" id="PS01285">
    <property type="entry name" value="FA58C_1"/>
    <property type="match status" value="3"/>
</dbReference>
<dbReference type="AlphaFoldDB" id="A0A2B4RCW4"/>
<dbReference type="Pfam" id="PF00754">
    <property type="entry name" value="F5_F8_type_C"/>
    <property type="match status" value="5"/>
</dbReference>
<evidence type="ECO:0000313" key="3">
    <source>
        <dbReference type="EMBL" id="PFX14330.1"/>
    </source>
</evidence>
<keyword evidence="4" id="KW-1185">Reference proteome</keyword>
<name>A0A2B4RCW4_STYPI</name>
<reference evidence="4" key="1">
    <citation type="journal article" date="2017" name="bioRxiv">
        <title>Comparative analysis of the genomes of Stylophora pistillata and Acropora digitifera provides evidence for extensive differences between species of corals.</title>
        <authorList>
            <person name="Voolstra C.R."/>
            <person name="Li Y."/>
            <person name="Liew Y.J."/>
            <person name="Baumgarten S."/>
            <person name="Zoccola D."/>
            <person name="Flot J.-F."/>
            <person name="Tambutte S."/>
            <person name="Allemand D."/>
            <person name="Aranda M."/>
        </authorList>
    </citation>
    <scope>NUCLEOTIDE SEQUENCE [LARGE SCALE GENOMIC DNA]</scope>
</reference>
<accession>A0A2B4RCW4</accession>
<proteinExistence type="predicted"/>
<dbReference type="SUPFAM" id="SSF49785">
    <property type="entry name" value="Galactose-binding domain-like"/>
    <property type="match status" value="5"/>
</dbReference>
<dbReference type="EMBL" id="LSMT01000797">
    <property type="protein sequence ID" value="PFX14330.1"/>
    <property type="molecule type" value="Genomic_DNA"/>
</dbReference>
<dbReference type="InterPro" id="IPR000421">
    <property type="entry name" value="FA58C"/>
</dbReference>